<keyword evidence="2" id="KW-1185">Reference proteome</keyword>
<dbReference type="EMBL" id="PVQB02000489">
    <property type="protein sequence ID" value="KAF4336522.1"/>
    <property type="molecule type" value="Genomic_DNA"/>
</dbReference>
<organism evidence="1 2">
    <name type="scientific">Fusarium beomiforme</name>
    <dbReference type="NCBI Taxonomy" id="44412"/>
    <lineage>
        <taxon>Eukaryota</taxon>
        <taxon>Fungi</taxon>
        <taxon>Dikarya</taxon>
        <taxon>Ascomycota</taxon>
        <taxon>Pezizomycotina</taxon>
        <taxon>Sordariomycetes</taxon>
        <taxon>Hypocreomycetidae</taxon>
        <taxon>Hypocreales</taxon>
        <taxon>Nectriaceae</taxon>
        <taxon>Fusarium</taxon>
        <taxon>Fusarium burgessii species complex</taxon>
    </lineage>
</organism>
<dbReference type="Proteomes" id="UP000730481">
    <property type="component" value="Unassembled WGS sequence"/>
</dbReference>
<dbReference type="OrthoDB" id="4158087at2759"/>
<comment type="caution">
    <text evidence="1">The sequence shown here is derived from an EMBL/GenBank/DDBJ whole genome shotgun (WGS) entry which is preliminary data.</text>
</comment>
<dbReference type="AlphaFoldDB" id="A0A9P5DT65"/>
<reference evidence="1" key="2">
    <citation type="submission" date="2020-02" db="EMBL/GenBank/DDBJ databases">
        <title>Identification and distribution of gene clusters putatively required for synthesis of sphingolipid metabolism inhibitors in phylogenetically diverse species of the filamentous fungus Fusarium.</title>
        <authorList>
            <person name="Kim H.-S."/>
            <person name="Busman M."/>
            <person name="Brown D.W."/>
            <person name="Divon H."/>
            <person name="Uhlig S."/>
            <person name="Proctor R.H."/>
        </authorList>
    </citation>
    <scope>NUCLEOTIDE SEQUENCE</scope>
    <source>
        <strain evidence="1">NRRL 25174</strain>
    </source>
</reference>
<reference evidence="1" key="1">
    <citation type="journal article" date="2017" name="Mycologia">
        <title>Fusarium algeriense, sp. nov., a novel toxigenic crown rot pathogen of durum wheat from Algeria is nested in the Fusarium burgessii species complex.</title>
        <authorList>
            <person name="Laraba I."/>
            <person name="Keddad A."/>
            <person name="Boureghda H."/>
            <person name="Abdallah N."/>
            <person name="Vaughan M.M."/>
            <person name="Proctor R.H."/>
            <person name="Busman M."/>
            <person name="O'Donnell K."/>
        </authorList>
    </citation>
    <scope>NUCLEOTIDE SEQUENCE</scope>
    <source>
        <strain evidence="1">NRRL 25174</strain>
    </source>
</reference>
<evidence type="ECO:0000313" key="1">
    <source>
        <dbReference type="EMBL" id="KAF4336522.1"/>
    </source>
</evidence>
<accession>A0A9P5DT65</accession>
<name>A0A9P5DT65_9HYPO</name>
<sequence>MQAKHFIGPREQISFPFPVPVTKAAGKAIDDFFNVTIGLVYPFQLGFSLEKDKVKWLEIMFRDKPSYDCSLALIQASNEIYLGIGYNCTNSLSCISQTLEQLKVRLNSKDALSDHTLSIVMALINQEQAAEHYTAAETHMLGLKKIVDLRGGLEKIQNGIVAVKICRTDILFALQQGGSPLFYRDHMDYIHKVLTKRGFLLERDSGLYSHMNEKPLNLLEFQEVLVSICYRLLKFQTINKSRLQRDIQSAYHIGLSLFMTSIYFHNKQHRMVRPGLIAALVKEVVEGMLDEHEHEFALWLLLLGGISVSVNDGRDWMVKSLRERASMLGIVTWEEAKGNLVRLPWMDAIHDEPSLKIWDEARLADIKSLQRR</sequence>
<evidence type="ECO:0000313" key="2">
    <source>
        <dbReference type="Proteomes" id="UP000730481"/>
    </source>
</evidence>
<proteinExistence type="predicted"/>
<gene>
    <name evidence="1" type="ORF">FBEOM_9603</name>
</gene>
<dbReference type="PANTHER" id="PTHR37540:SF9">
    <property type="entry name" value="ZN(2)-C6 FUNGAL-TYPE DOMAIN-CONTAINING PROTEIN"/>
    <property type="match status" value="1"/>
</dbReference>
<dbReference type="PANTHER" id="PTHR37540">
    <property type="entry name" value="TRANSCRIPTION FACTOR (ACR-2), PUTATIVE-RELATED-RELATED"/>
    <property type="match status" value="1"/>
</dbReference>
<protein>
    <submittedName>
        <fullName evidence="1">Uncharacterized protein</fullName>
    </submittedName>
</protein>